<dbReference type="Proteomes" id="UP000036987">
    <property type="component" value="Unassembled WGS sequence"/>
</dbReference>
<dbReference type="NCBIfam" id="TIGR01509">
    <property type="entry name" value="HAD-SF-IA-v3"/>
    <property type="match status" value="1"/>
</dbReference>
<dbReference type="EMBL" id="LFYR01000981">
    <property type="protein sequence ID" value="KMZ66044.1"/>
    <property type="molecule type" value="Genomic_DNA"/>
</dbReference>
<protein>
    <submittedName>
        <fullName evidence="1">Putative HAD-superfamily hydrolase, subfamily IA, variant 3</fullName>
    </submittedName>
</protein>
<dbReference type="OrthoDB" id="2012566at2759"/>
<dbReference type="SUPFAM" id="SSF56784">
    <property type="entry name" value="HAD-like"/>
    <property type="match status" value="1"/>
</dbReference>
<name>A0A0K9PAP7_ZOSMR</name>
<proteinExistence type="predicted"/>
<dbReference type="AlphaFoldDB" id="A0A0K9PAP7"/>
<dbReference type="SFLD" id="SFLDG01129">
    <property type="entry name" value="C1.5:_HAD__Beta-PGM__Phosphata"/>
    <property type="match status" value="1"/>
</dbReference>
<dbReference type="PANTHER" id="PTHR43611">
    <property type="entry name" value="ALPHA-D-GLUCOSE 1-PHOSPHATE PHOSPHATASE"/>
    <property type="match status" value="1"/>
</dbReference>
<dbReference type="PANTHER" id="PTHR43611:SF3">
    <property type="entry name" value="FLAVIN MONONUCLEOTIDE HYDROLASE 1, CHLOROPLATIC"/>
    <property type="match status" value="1"/>
</dbReference>
<evidence type="ECO:0000313" key="1">
    <source>
        <dbReference type="EMBL" id="KMZ66044.1"/>
    </source>
</evidence>
<dbReference type="OMA" id="FIDDRMT"/>
<dbReference type="GO" id="GO:0009507">
    <property type="term" value="C:chloroplast"/>
    <property type="evidence" value="ECO:0000318"/>
    <property type="project" value="GO_Central"/>
</dbReference>
<dbReference type="SFLD" id="SFLDS00003">
    <property type="entry name" value="Haloacid_Dehalogenase"/>
    <property type="match status" value="1"/>
</dbReference>
<sequence>MCSVLLSLKVVTNHWAPPLLSFSRSKDFSKSQVEFVSRRRIAASSNHPIAMSGDRKLPVLLFDVMDTLVRDPFYHDVPAFFRMEFQQLISEKHPTSWLEFENGLIDEVEFGESFFKDGRHVDIEGLKGCMQDGYQYLDGMKALLHNLKQENYEIHAFTNYPIWYTMIEDKLKLSAYLSWTFCSCNLGKRKPAPEIFKEVSHLLDVDPRNCIFVDDRMENINAARKAGMVGLHFKNAASLQHDLSMHSIDIHDTL</sequence>
<comment type="caution">
    <text evidence="1">The sequence shown here is derived from an EMBL/GenBank/DDBJ whole genome shotgun (WGS) entry which is preliminary data.</text>
</comment>
<evidence type="ECO:0000313" key="2">
    <source>
        <dbReference type="Proteomes" id="UP000036987"/>
    </source>
</evidence>
<dbReference type="InterPro" id="IPR006439">
    <property type="entry name" value="HAD-SF_hydro_IA"/>
</dbReference>
<accession>A0A0K9PAP7</accession>
<reference evidence="2" key="1">
    <citation type="journal article" date="2016" name="Nature">
        <title>The genome of the seagrass Zostera marina reveals angiosperm adaptation to the sea.</title>
        <authorList>
            <person name="Olsen J.L."/>
            <person name="Rouze P."/>
            <person name="Verhelst B."/>
            <person name="Lin Y.-C."/>
            <person name="Bayer T."/>
            <person name="Collen J."/>
            <person name="Dattolo E."/>
            <person name="De Paoli E."/>
            <person name="Dittami S."/>
            <person name="Maumus F."/>
            <person name="Michel G."/>
            <person name="Kersting A."/>
            <person name="Lauritano C."/>
            <person name="Lohaus R."/>
            <person name="Toepel M."/>
            <person name="Tonon T."/>
            <person name="Vanneste K."/>
            <person name="Amirebrahimi M."/>
            <person name="Brakel J."/>
            <person name="Bostroem C."/>
            <person name="Chovatia M."/>
            <person name="Grimwood J."/>
            <person name="Jenkins J.W."/>
            <person name="Jueterbock A."/>
            <person name="Mraz A."/>
            <person name="Stam W.T."/>
            <person name="Tice H."/>
            <person name="Bornberg-Bauer E."/>
            <person name="Green P.J."/>
            <person name="Pearson G.A."/>
            <person name="Procaccini G."/>
            <person name="Duarte C.M."/>
            <person name="Schmutz J."/>
            <person name="Reusch T.B.H."/>
            <person name="Van de Peer Y."/>
        </authorList>
    </citation>
    <scope>NUCLEOTIDE SEQUENCE [LARGE SCALE GENOMIC DNA]</scope>
    <source>
        <strain evidence="2">cv. Finnish</strain>
    </source>
</reference>
<organism evidence="1 2">
    <name type="scientific">Zostera marina</name>
    <name type="common">Eelgrass</name>
    <dbReference type="NCBI Taxonomy" id="29655"/>
    <lineage>
        <taxon>Eukaryota</taxon>
        <taxon>Viridiplantae</taxon>
        <taxon>Streptophyta</taxon>
        <taxon>Embryophyta</taxon>
        <taxon>Tracheophyta</taxon>
        <taxon>Spermatophyta</taxon>
        <taxon>Magnoliopsida</taxon>
        <taxon>Liliopsida</taxon>
        <taxon>Zosteraceae</taxon>
        <taxon>Zostera</taxon>
    </lineage>
</organism>
<dbReference type="STRING" id="29655.A0A0K9PAP7"/>
<dbReference type="Gene3D" id="3.40.50.1000">
    <property type="entry name" value="HAD superfamily/HAD-like"/>
    <property type="match status" value="1"/>
</dbReference>
<dbReference type="Pfam" id="PF00702">
    <property type="entry name" value="Hydrolase"/>
    <property type="match status" value="1"/>
</dbReference>
<dbReference type="GO" id="GO:0090711">
    <property type="term" value="F:FMN hydrolase activity"/>
    <property type="evidence" value="ECO:0000318"/>
    <property type="project" value="GO_Central"/>
</dbReference>
<dbReference type="InterPro" id="IPR023214">
    <property type="entry name" value="HAD_sf"/>
</dbReference>
<dbReference type="InterPro" id="IPR036412">
    <property type="entry name" value="HAD-like_sf"/>
</dbReference>
<keyword evidence="1" id="KW-0378">Hydrolase</keyword>
<keyword evidence="2" id="KW-1185">Reference proteome</keyword>
<gene>
    <name evidence="1" type="ORF">ZOSMA_2G00550</name>
</gene>